<proteinExistence type="predicted"/>
<accession>A0ABS5AS68</accession>
<dbReference type="RefSeq" id="WP_209707680.1">
    <property type="nucleotide sequence ID" value="NZ_JAGIOO010000001.1"/>
</dbReference>
<dbReference type="InterPro" id="IPR029063">
    <property type="entry name" value="SAM-dependent_MTases_sf"/>
</dbReference>
<reference evidence="2 3" key="1">
    <citation type="submission" date="2021-03" db="EMBL/GenBank/DDBJ databases">
        <title>Sequencing the genomes of 1000 actinobacteria strains.</title>
        <authorList>
            <person name="Klenk H.-P."/>
        </authorList>
    </citation>
    <scope>NUCLEOTIDE SEQUENCE [LARGE SCALE GENOMIC DNA]</scope>
    <source>
        <strain evidence="2 3">DSM 44580</strain>
    </source>
</reference>
<evidence type="ECO:0000259" key="1">
    <source>
        <dbReference type="Pfam" id="PF13649"/>
    </source>
</evidence>
<dbReference type="Gene3D" id="3.40.50.150">
    <property type="entry name" value="Vaccinia Virus protein VP39"/>
    <property type="match status" value="1"/>
</dbReference>
<dbReference type="EMBL" id="JAGIOO010000001">
    <property type="protein sequence ID" value="MBP2479034.1"/>
    <property type="molecule type" value="Genomic_DNA"/>
</dbReference>
<comment type="caution">
    <text evidence="2">The sequence shown here is derived from an EMBL/GenBank/DDBJ whole genome shotgun (WGS) entry which is preliminary data.</text>
</comment>
<name>A0ABS5AS68_9PSEU</name>
<dbReference type="GO" id="GO:0008168">
    <property type="term" value="F:methyltransferase activity"/>
    <property type="evidence" value="ECO:0007669"/>
    <property type="project" value="UniProtKB-KW"/>
</dbReference>
<evidence type="ECO:0000313" key="2">
    <source>
        <dbReference type="EMBL" id="MBP2479034.1"/>
    </source>
</evidence>
<feature type="domain" description="Methyltransferase" evidence="1">
    <location>
        <begin position="69"/>
        <end position="155"/>
    </location>
</feature>
<protein>
    <submittedName>
        <fullName evidence="2">SAM-dependent methyltransferase</fullName>
    </submittedName>
</protein>
<gene>
    <name evidence="2" type="ORF">JOF53_007906</name>
</gene>
<dbReference type="Proteomes" id="UP001519363">
    <property type="component" value="Unassembled WGS sequence"/>
</dbReference>
<organism evidence="2 3">
    <name type="scientific">Crossiella equi</name>
    <dbReference type="NCBI Taxonomy" id="130796"/>
    <lineage>
        <taxon>Bacteria</taxon>
        <taxon>Bacillati</taxon>
        <taxon>Actinomycetota</taxon>
        <taxon>Actinomycetes</taxon>
        <taxon>Pseudonocardiales</taxon>
        <taxon>Pseudonocardiaceae</taxon>
        <taxon>Crossiella</taxon>
    </lineage>
</organism>
<dbReference type="SUPFAM" id="SSF53335">
    <property type="entry name" value="S-adenosyl-L-methionine-dependent methyltransferases"/>
    <property type="match status" value="1"/>
</dbReference>
<keyword evidence="2" id="KW-0808">Transferase</keyword>
<dbReference type="InterPro" id="IPR041698">
    <property type="entry name" value="Methyltransf_25"/>
</dbReference>
<sequence>MPEHTDALTRWGAHLSDWVIPDEILAATEETPWVLPRQVFRRRARTQLVTPSGVTYETALAALTPPGSVLDVGAGAGATSLPLLATGRVTSLTAVDADAELLDACAAGATALGMPVRTLPGFWPTLAEEAGTADVVVCGNVLYNVPELAPFVRALTAAARRLVVVETAARHPLIDLNPLWRHFHGIDRPEGPTVDHLLPALAELGVTPEVRHWRRSSERDHQDLASLVETTRRRLCLPPSAREEVERVLRELALDSGATGRAVVTLSWPGEA</sequence>
<evidence type="ECO:0000313" key="3">
    <source>
        <dbReference type="Proteomes" id="UP001519363"/>
    </source>
</evidence>
<dbReference type="Pfam" id="PF13649">
    <property type="entry name" value="Methyltransf_25"/>
    <property type="match status" value="1"/>
</dbReference>
<keyword evidence="2" id="KW-0489">Methyltransferase</keyword>
<keyword evidence="3" id="KW-1185">Reference proteome</keyword>
<dbReference type="GO" id="GO:0032259">
    <property type="term" value="P:methylation"/>
    <property type="evidence" value="ECO:0007669"/>
    <property type="project" value="UniProtKB-KW"/>
</dbReference>
<dbReference type="CDD" id="cd02440">
    <property type="entry name" value="AdoMet_MTases"/>
    <property type="match status" value="1"/>
</dbReference>